<proteinExistence type="predicted"/>
<name>A0A850NR27_9PROT</name>
<sequence>MTMTDAELAVHESRPAFVALKAAAEALFEARDAATADPATAVRHMRTVATQMATAEAAMDGAGSAGWAMQRYLDRIDDDGQRMAWLGWLKAGAGGVLPGAGSDDVQVGLAVLGGVHEEMCAEYGARYLRRG</sequence>
<organism evidence="1 2">
    <name type="scientific">Endobacter medicaginis</name>
    <dbReference type="NCBI Taxonomy" id="1181271"/>
    <lineage>
        <taxon>Bacteria</taxon>
        <taxon>Pseudomonadati</taxon>
        <taxon>Pseudomonadota</taxon>
        <taxon>Alphaproteobacteria</taxon>
        <taxon>Acetobacterales</taxon>
        <taxon>Acetobacteraceae</taxon>
        <taxon>Endobacter</taxon>
    </lineage>
</organism>
<protein>
    <submittedName>
        <fullName evidence="1">Uncharacterized protein</fullName>
    </submittedName>
</protein>
<accession>A0A850NR27</accession>
<dbReference type="RefSeq" id="WP_176622839.1">
    <property type="nucleotide sequence ID" value="NZ_JABXXQ010000071.1"/>
</dbReference>
<evidence type="ECO:0000313" key="2">
    <source>
        <dbReference type="Proteomes" id="UP000565205"/>
    </source>
</evidence>
<reference evidence="1 2" key="1">
    <citation type="submission" date="2020-06" db="EMBL/GenBank/DDBJ databases">
        <title>Description of novel acetic acid bacteria.</title>
        <authorList>
            <person name="Sombolestani A."/>
        </authorList>
    </citation>
    <scope>NUCLEOTIDE SEQUENCE [LARGE SCALE GENOMIC DNA]</scope>
    <source>
        <strain evidence="1 2">LMG 26838</strain>
    </source>
</reference>
<comment type="caution">
    <text evidence="1">The sequence shown here is derived from an EMBL/GenBank/DDBJ whole genome shotgun (WGS) entry which is preliminary data.</text>
</comment>
<dbReference type="Proteomes" id="UP000565205">
    <property type="component" value="Unassembled WGS sequence"/>
</dbReference>
<dbReference type="EMBL" id="JABXXQ010000071">
    <property type="protein sequence ID" value="NVN29822.1"/>
    <property type="molecule type" value="Genomic_DNA"/>
</dbReference>
<evidence type="ECO:0000313" key="1">
    <source>
        <dbReference type="EMBL" id="NVN29822.1"/>
    </source>
</evidence>
<dbReference type="AlphaFoldDB" id="A0A850NR27"/>
<gene>
    <name evidence="1" type="ORF">HUK83_05665</name>
</gene>